<dbReference type="RefSeq" id="WP_087442560.1">
    <property type="nucleotide sequence ID" value="NZ_CABMNB010000025.1"/>
</dbReference>
<evidence type="ECO:0000313" key="5">
    <source>
        <dbReference type="Proteomes" id="UP000315377"/>
    </source>
</evidence>
<evidence type="ECO:0000313" key="4">
    <source>
        <dbReference type="EMBL" id="QDM43114.1"/>
    </source>
</evidence>
<dbReference type="Proteomes" id="UP000315377">
    <property type="component" value="Chromosome"/>
</dbReference>
<organism evidence="4 5">
    <name type="scientific">Paenibacillus thiaminolyticus</name>
    <name type="common">Bacillus thiaminolyticus</name>
    <dbReference type="NCBI Taxonomy" id="49283"/>
    <lineage>
        <taxon>Bacteria</taxon>
        <taxon>Bacillati</taxon>
        <taxon>Bacillota</taxon>
        <taxon>Bacilli</taxon>
        <taxon>Bacillales</taxon>
        <taxon>Paenibacillaceae</taxon>
        <taxon>Paenibacillus</taxon>
    </lineage>
</organism>
<evidence type="ECO:0000259" key="2">
    <source>
        <dbReference type="Pfam" id="PF07833"/>
    </source>
</evidence>
<dbReference type="Gene3D" id="2.60.40.10">
    <property type="entry name" value="Immunoglobulins"/>
    <property type="match status" value="1"/>
</dbReference>
<feature type="chain" id="PRO_5042943394" evidence="1">
    <location>
        <begin position="30"/>
        <end position="582"/>
    </location>
</feature>
<dbReference type="GeneID" id="76995536"/>
<dbReference type="SUPFAM" id="SSF49299">
    <property type="entry name" value="PKD domain"/>
    <property type="match status" value="1"/>
</dbReference>
<sequence length="582" mass="63638">MKRNKSCSLKLIAFSTVLAWQLLFPFAAAEASDASHVLALTADKATMSHNGQEVVADQPVVEKDNLAYIPLKSVALLYGFSVTYDADTKETAASKEDMTLRFKAGAKTIDVNGTAVESAGDIFSQKGSLMIPLRTWANIMESDLKVSGSEYMLSWTEAIAEPSPPVAKFTTDKTVYRMGENIVYEDMSEDEHSEIVKRTWTGKAPAFFEPGEHEVTLRVENEHGKSDMITHKITVTNDSLYTPYEHGMLYAEPGSKFPVDRNDVLVYEPVIYTTTTSPMTFVRSNSPEHLYGEEGIGYRDTLSGSFRINIHNQNRSQQDISVYLLATNHGTTDANVTLNAFGMGGPTKYVSTSGKTAVSRFLDSLAKSEPARTMKVPAGESVVVLPEISKSPMKGGLTMTSYSEIHTDQELEFSVVILNPEKDPIEALPELPVLERDGKHVRGTFPEGNRTFHVNQVLGAKPQRMIIGDNDLDTFVTGSDSVTGLEEVNIGNTGVLYDIELQVAPHTLVGLNARGGHYAGAFLVNGKVVNMLDGSILINPEEAGVLHRTGDQEETVHLTFVLASGSNLPIHMLFLPIPEAKE</sequence>
<dbReference type="InterPro" id="IPR036582">
    <property type="entry name" value="Mao_N_sf"/>
</dbReference>
<proteinExistence type="predicted"/>
<reference evidence="4 5" key="1">
    <citation type="submission" date="2019-07" db="EMBL/GenBank/DDBJ databases">
        <title>Paenibacillus thiaminolyticus NRRL B-4156.</title>
        <authorList>
            <person name="Hehnly C."/>
            <person name="Zhang L."/>
        </authorList>
    </citation>
    <scope>NUCLEOTIDE SEQUENCE [LARGE SCALE GENOMIC DNA]</scope>
    <source>
        <strain evidence="4 5">NRRL B-4156</strain>
    </source>
</reference>
<name>A0AAP9DSZ2_PANTH</name>
<dbReference type="EMBL" id="CP041405">
    <property type="protein sequence ID" value="QDM43114.1"/>
    <property type="molecule type" value="Genomic_DNA"/>
</dbReference>
<dbReference type="Proteomes" id="UP001209276">
    <property type="component" value="Unassembled WGS sequence"/>
</dbReference>
<protein>
    <submittedName>
        <fullName evidence="4">Copper amine oxidase N-terminal domain-containing protein</fullName>
    </submittedName>
</protein>
<dbReference type="AlphaFoldDB" id="A0AAP9DSZ2"/>
<dbReference type="Pfam" id="PF07833">
    <property type="entry name" value="Cu_amine_oxidN1"/>
    <property type="match status" value="1"/>
</dbReference>
<dbReference type="InterPro" id="IPR013783">
    <property type="entry name" value="Ig-like_fold"/>
</dbReference>
<keyword evidence="6" id="KW-1185">Reference proteome</keyword>
<evidence type="ECO:0000313" key="6">
    <source>
        <dbReference type="Proteomes" id="UP001209276"/>
    </source>
</evidence>
<dbReference type="InterPro" id="IPR012854">
    <property type="entry name" value="Cu_amine_oxidase-like_N"/>
</dbReference>
<gene>
    <name evidence="4" type="ORF">FLT43_06040</name>
    <name evidence="3" type="ORF">M5W83_19355</name>
</gene>
<dbReference type="InterPro" id="IPR035986">
    <property type="entry name" value="PKD_dom_sf"/>
</dbReference>
<feature type="domain" description="Copper amine oxidase-like N-terminal" evidence="2">
    <location>
        <begin position="50"/>
        <end position="150"/>
    </location>
</feature>
<dbReference type="Gene3D" id="3.30.457.10">
    <property type="entry name" value="Copper amine oxidase-like, N-terminal domain"/>
    <property type="match status" value="1"/>
</dbReference>
<feature type="signal peptide" evidence="1">
    <location>
        <begin position="1"/>
        <end position="29"/>
    </location>
</feature>
<reference evidence="3 6" key="2">
    <citation type="submission" date="2022-05" db="EMBL/GenBank/DDBJ databases">
        <title>Genome Sequencing of Bee-Associated Microbes.</title>
        <authorList>
            <person name="Dunlap C."/>
        </authorList>
    </citation>
    <scope>NUCLEOTIDE SEQUENCE [LARGE SCALE GENOMIC DNA]</scope>
    <source>
        <strain evidence="3 6">NRRL B-14613</strain>
    </source>
</reference>
<dbReference type="EMBL" id="JAMDMM010000037">
    <property type="protein sequence ID" value="MCY9609308.1"/>
    <property type="molecule type" value="Genomic_DNA"/>
</dbReference>
<accession>A0AAP9DSZ2</accession>
<keyword evidence="1" id="KW-0732">Signal</keyword>
<evidence type="ECO:0000313" key="3">
    <source>
        <dbReference type="EMBL" id="MCY9609308.1"/>
    </source>
</evidence>
<dbReference type="SUPFAM" id="SSF55383">
    <property type="entry name" value="Copper amine oxidase, domain N"/>
    <property type="match status" value="2"/>
</dbReference>
<evidence type="ECO:0000256" key="1">
    <source>
        <dbReference type="SAM" id="SignalP"/>
    </source>
</evidence>